<accession>A0A1U7CUZ9</accession>
<name>A0A1U7CUZ9_9BACT</name>
<organism evidence="1 2">
    <name type="scientific">Paludisphaera borealis</name>
    <dbReference type="NCBI Taxonomy" id="1387353"/>
    <lineage>
        <taxon>Bacteria</taxon>
        <taxon>Pseudomonadati</taxon>
        <taxon>Planctomycetota</taxon>
        <taxon>Planctomycetia</taxon>
        <taxon>Isosphaerales</taxon>
        <taxon>Isosphaeraceae</taxon>
        <taxon>Paludisphaera</taxon>
    </lineage>
</organism>
<evidence type="ECO:0000313" key="2">
    <source>
        <dbReference type="Proteomes" id="UP000186309"/>
    </source>
</evidence>
<dbReference type="OrthoDB" id="289390at2"/>
<protein>
    <submittedName>
        <fullName evidence="1">Uncharacterized protein</fullName>
    </submittedName>
</protein>
<dbReference type="Proteomes" id="UP000186309">
    <property type="component" value="Chromosome"/>
</dbReference>
<proteinExistence type="predicted"/>
<dbReference type="AlphaFoldDB" id="A0A1U7CUZ9"/>
<reference evidence="2" key="1">
    <citation type="submission" date="2016-12" db="EMBL/GenBank/DDBJ databases">
        <title>Comparative genomics of four Isosphaeraceae planctomycetes: a common pool of plasmids and glycoside hydrolase genes.</title>
        <authorList>
            <person name="Ivanova A."/>
        </authorList>
    </citation>
    <scope>NUCLEOTIDE SEQUENCE [LARGE SCALE GENOMIC DNA]</scope>
    <source>
        <strain evidence="2">PX4</strain>
    </source>
</reference>
<keyword evidence="2" id="KW-1185">Reference proteome</keyword>
<sequence>MANTRIVAKAIGVIGVAVLGLALPGCATSEWLHTSRVTQIFSPQPVADNPLVVPINDFEAVWNKTVAEVGAYFDIASENRLSRTIITEPKIGATVLEPWLGDSVTIGDRVESTLQTMRRFAVIKIDPAPAGGFLVKVEVHKELEDMVKPDRQAAGRAVFNNDFPVNRVREVVGPVPVAVGWIPRGRDPNLEQAILSGVRNAFFL</sequence>
<dbReference type="EMBL" id="CP019082">
    <property type="protein sequence ID" value="APW62703.1"/>
    <property type="molecule type" value="Genomic_DNA"/>
</dbReference>
<dbReference type="RefSeq" id="WP_083713193.1">
    <property type="nucleotide sequence ID" value="NZ_CP019082.1"/>
</dbReference>
<gene>
    <name evidence="1" type="ORF">BSF38_04254</name>
</gene>
<evidence type="ECO:0000313" key="1">
    <source>
        <dbReference type="EMBL" id="APW62703.1"/>
    </source>
</evidence>
<dbReference type="KEGG" id="pbor:BSF38_04254"/>